<dbReference type="OrthoDB" id="3013353at2759"/>
<proteinExistence type="predicted"/>
<organism evidence="1 2">
    <name type="scientific">Candolleomyces aberdarensis</name>
    <dbReference type="NCBI Taxonomy" id="2316362"/>
    <lineage>
        <taxon>Eukaryota</taxon>
        <taxon>Fungi</taxon>
        <taxon>Dikarya</taxon>
        <taxon>Basidiomycota</taxon>
        <taxon>Agaricomycotina</taxon>
        <taxon>Agaricomycetes</taxon>
        <taxon>Agaricomycetidae</taxon>
        <taxon>Agaricales</taxon>
        <taxon>Agaricineae</taxon>
        <taxon>Psathyrellaceae</taxon>
        <taxon>Candolleomyces</taxon>
    </lineage>
</organism>
<dbReference type="AlphaFoldDB" id="A0A4Q2D3Q0"/>
<gene>
    <name evidence="1" type="ORF">EST38_g12850</name>
</gene>
<keyword evidence="2" id="KW-1185">Reference proteome</keyword>
<sequence length="199" mass="21970">MTSISSPSRWVKVDNSDSRIFYAGVWFNANAPLAYEGSLIGTRTQGSQTFRFTGNAARIVGANSSQPVFATDAQGTTINGTAEPDWDCILNGTTSSKPLRSLYVVNPWVVCDFPDLPTGQHTIEVKVKSNARLFWLDEIQYDPGVLVQDEVRLVRYDDVNVTYSEGGWEPYSQDGQVVGRSTNVRGSTVTLRFFGNEIT</sequence>
<name>A0A4Q2D3Q0_9AGAR</name>
<accession>A0A4Q2D3Q0</accession>
<comment type="caution">
    <text evidence="1">The sequence shown here is derived from an EMBL/GenBank/DDBJ whole genome shotgun (WGS) entry which is preliminary data.</text>
</comment>
<dbReference type="EMBL" id="SDEE01001048">
    <property type="protein sequence ID" value="RXW13004.1"/>
    <property type="molecule type" value="Genomic_DNA"/>
</dbReference>
<evidence type="ECO:0000313" key="1">
    <source>
        <dbReference type="EMBL" id="RXW13004.1"/>
    </source>
</evidence>
<reference evidence="1 2" key="1">
    <citation type="submission" date="2019-01" db="EMBL/GenBank/DDBJ databases">
        <title>Draft genome sequence of Psathyrella aberdarensis IHI B618.</title>
        <authorList>
            <person name="Buettner E."/>
            <person name="Kellner H."/>
        </authorList>
    </citation>
    <scope>NUCLEOTIDE SEQUENCE [LARGE SCALE GENOMIC DNA]</scope>
    <source>
        <strain evidence="1 2">IHI B618</strain>
    </source>
</reference>
<protein>
    <submittedName>
        <fullName evidence="1">Uncharacterized protein</fullName>
    </submittedName>
</protein>
<dbReference type="Proteomes" id="UP000290288">
    <property type="component" value="Unassembled WGS sequence"/>
</dbReference>
<feature type="non-terminal residue" evidence="1">
    <location>
        <position position="199"/>
    </location>
</feature>
<evidence type="ECO:0000313" key="2">
    <source>
        <dbReference type="Proteomes" id="UP000290288"/>
    </source>
</evidence>